<feature type="compositionally biased region" description="Basic and acidic residues" evidence="1">
    <location>
        <begin position="41"/>
        <end position="52"/>
    </location>
</feature>
<evidence type="ECO:0000256" key="1">
    <source>
        <dbReference type="SAM" id="MobiDB-lite"/>
    </source>
</evidence>
<comment type="caution">
    <text evidence="2">The sequence shown here is derived from an EMBL/GenBank/DDBJ whole genome shotgun (WGS) entry which is preliminary data.</text>
</comment>
<keyword evidence="3" id="KW-1185">Reference proteome</keyword>
<protein>
    <submittedName>
        <fullName evidence="2">Uncharacterized protein</fullName>
    </submittedName>
</protein>
<feature type="region of interest" description="Disordered" evidence="1">
    <location>
        <begin position="41"/>
        <end position="87"/>
    </location>
</feature>
<proteinExistence type="predicted"/>
<sequence>MPKAWPLDALMNISTSQYSLHVNSMASFALLSSALSSARRNERAREMGDPRENPPTSGIIRHDSRMRKSGVTRTKNEPDSPCWKASSLTAQPLRPPVVAANGACLAKRWQAGTPPLPTRKQGGLQRETRMSGVTVWQAASFSVVTPTRMEEPQEIAEPFAVTPHRYNSLGTRNKVGQSPIIPERSTPMQVTEVSMERHRNEGAGEAGDPREYPSTNGIVRHDWHMRRLNPDSLDGRRAKKLGPTELEQNALFVCGRGVRRPYALTYRAARRRHEQLAVTTQPPRLKPGKKTWVWSSAGVKGRGKWDIPEKTRQTAALSGTIPKCENPGVIRPGIEPSSPWWEASRLTARPPAAQCTQKVRNMSPTFGHDQWPKIKTANKLETPDVSPETSPVVYFARPPRVAQNTEVKQLLVQSTPAPHSDKITSLTSKLAGTPHAY</sequence>
<gene>
    <name evidence="2" type="ORF">PR048_023227</name>
</gene>
<dbReference type="EMBL" id="JARBHB010000009">
    <property type="protein sequence ID" value="KAJ8875332.1"/>
    <property type="molecule type" value="Genomic_DNA"/>
</dbReference>
<organism evidence="2 3">
    <name type="scientific">Dryococelus australis</name>
    <dbReference type="NCBI Taxonomy" id="614101"/>
    <lineage>
        <taxon>Eukaryota</taxon>
        <taxon>Metazoa</taxon>
        <taxon>Ecdysozoa</taxon>
        <taxon>Arthropoda</taxon>
        <taxon>Hexapoda</taxon>
        <taxon>Insecta</taxon>
        <taxon>Pterygota</taxon>
        <taxon>Neoptera</taxon>
        <taxon>Polyneoptera</taxon>
        <taxon>Phasmatodea</taxon>
        <taxon>Verophasmatodea</taxon>
        <taxon>Anareolatae</taxon>
        <taxon>Phasmatidae</taxon>
        <taxon>Eurycanthinae</taxon>
        <taxon>Dryococelus</taxon>
    </lineage>
</organism>
<accession>A0ABQ9GTI0</accession>
<evidence type="ECO:0000313" key="2">
    <source>
        <dbReference type="EMBL" id="KAJ8875332.1"/>
    </source>
</evidence>
<dbReference type="Proteomes" id="UP001159363">
    <property type="component" value="Chromosome 8"/>
</dbReference>
<evidence type="ECO:0000313" key="3">
    <source>
        <dbReference type="Proteomes" id="UP001159363"/>
    </source>
</evidence>
<name>A0ABQ9GTI0_9NEOP</name>
<reference evidence="2 3" key="1">
    <citation type="submission" date="2023-02" db="EMBL/GenBank/DDBJ databases">
        <title>LHISI_Scaffold_Assembly.</title>
        <authorList>
            <person name="Stuart O.P."/>
            <person name="Cleave R."/>
            <person name="Magrath M.J.L."/>
            <person name="Mikheyev A.S."/>
        </authorList>
    </citation>
    <scope>NUCLEOTIDE SEQUENCE [LARGE SCALE GENOMIC DNA]</scope>
    <source>
        <strain evidence="2">Daus_M_001</strain>
        <tissue evidence="2">Leg muscle</tissue>
    </source>
</reference>